<dbReference type="EMBL" id="JAVRJZ010000001">
    <property type="protein sequence ID" value="KAK2727115.1"/>
    <property type="molecule type" value="Genomic_DNA"/>
</dbReference>
<sequence length="341" mass="39403">MRTPQSSKNFLVQTLLFYGNLSQFCERFQRQKMQTDHLTDLNVALNCVRKLRNQVRTVYFQLENGPEVDTQNDLTKDKEAQYVFDLQRSLGGVQAAVRDVEQFVSTLSAPLQLFQLGNVGQISLDENKESASLYVNTATWHRWADKVHEYAGIAWHILNQNSLKRSYFGGHSYAAQKRRRMQNLGFQANPQVDSSILNIGRNLPELSIDLSRPFGNSAVLQITIGRVIKAVVMLKGLMIEWVQIKSFTEDFSGEDGKLDIWTDSRYKVFRKVTEHANSAMLHFSSPIYPELGVKSFLVWLHHYTKLFCDPCKRCGRHLQNLLPPTWRDVRSMEPYHEECRL</sequence>
<reference evidence="6" key="1">
    <citation type="submission" date="2023-07" db="EMBL/GenBank/DDBJ databases">
        <title>Chromosome-level genome assembly of Artemia franciscana.</title>
        <authorList>
            <person name="Jo E."/>
        </authorList>
    </citation>
    <scope>NUCLEOTIDE SEQUENCE</scope>
    <source>
        <tissue evidence="6">Whole body</tissue>
    </source>
</reference>
<keyword evidence="4" id="KW-0804">Transcription</keyword>
<protein>
    <recommendedName>
        <fullName evidence="8">Mediator of RNA polymerase II transcription subunit 27</fullName>
    </recommendedName>
</protein>
<evidence type="ECO:0008006" key="8">
    <source>
        <dbReference type="Google" id="ProtNLM"/>
    </source>
</evidence>
<evidence type="ECO:0000256" key="5">
    <source>
        <dbReference type="ARBA" id="ARBA00023242"/>
    </source>
</evidence>
<accession>A0AA88IEC5</accession>
<dbReference type="Proteomes" id="UP001187531">
    <property type="component" value="Unassembled WGS sequence"/>
</dbReference>
<dbReference type="GO" id="GO:0003713">
    <property type="term" value="F:transcription coactivator activity"/>
    <property type="evidence" value="ECO:0007669"/>
    <property type="project" value="TreeGrafter"/>
</dbReference>
<comment type="similarity">
    <text evidence="2">Belongs to the Mediator complex subunit 27 family.</text>
</comment>
<evidence type="ECO:0000256" key="2">
    <source>
        <dbReference type="ARBA" id="ARBA00008048"/>
    </source>
</evidence>
<evidence type="ECO:0000256" key="1">
    <source>
        <dbReference type="ARBA" id="ARBA00004123"/>
    </source>
</evidence>
<comment type="subcellular location">
    <subcellularLocation>
        <location evidence="1">Nucleus</location>
    </subcellularLocation>
</comment>
<name>A0AA88IEC5_ARTSF</name>
<dbReference type="GO" id="GO:0016592">
    <property type="term" value="C:mediator complex"/>
    <property type="evidence" value="ECO:0007669"/>
    <property type="project" value="InterPro"/>
</dbReference>
<keyword evidence="3" id="KW-0805">Transcription regulation</keyword>
<gene>
    <name evidence="6" type="ORF">QYM36_007827</name>
</gene>
<evidence type="ECO:0000313" key="7">
    <source>
        <dbReference type="Proteomes" id="UP001187531"/>
    </source>
</evidence>
<proteinExistence type="inferred from homology"/>
<evidence type="ECO:0000313" key="6">
    <source>
        <dbReference type="EMBL" id="KAK2727115.1"/>
    </source>
</evidence>
<comment type="caution">
    <text evidence="6">The sequence shown here is derived from an EMBL/GenBank/DDBJ whole genome shotgun (WGS) entry which is preliminary data.</text>
</comment>
<dbReference type="AlphaFoldDB" id="A0AA88IEC5"/>
<evidence type="ECO:0000256" key="3">
    <source>
        <dbReference type="ARBA" id="ARBA00023015"/>
    </source>
</evidence>
<keyword evidence="5" id="KW-0539">Nucleus</keyword>
<evidence type="ECO:0000256" key="4">
    <source>
        <dbReference type="ARBA" id="ARBA00023163"/>
    </source>
</evidence>
<dbReference type="InterPro" id="IPR021627">
    <property type="entry name" value="Mediator_Med27"/>
</dbReference>
<dbReference type="GO" id="GO:0006357">
    <property type="term" value="P:regulation of transcription by RNA polymerase II"/>
    <property type="evidence" value="ECO:0007669"/>
    <property type="project" value="TreeGrafter"/>
</dbReference>
<organism evidence="6 7">
    <name type="scientific">Artemia franciscana</name>
    <name type="common">Brine shrimp</name>
    <name type="synonym">Artemia sanfranciscana</name>
    <dbReference type="NCBI Taxonomy" id="6661"/>
    <lineage>
        <taxon>Eukaryota</taxon>
        <taxon>Metazoa</taxon>
        <taxon>Ecdysozoa</taxon>
        <taxon>Arthropoda</taxon>
        <taxon>Crustacea</taxon>
        <taxon>Branchiopoda</taxon>
        <taxon>Anostraca</taxon>
        <taxon>Artemiidae</taxon>
        <taxon>Artemia</taxon>
    </lineage>
</organism>
<keyword evidence="7" id="KW-1185">Reference proteome</keyword>
<dbReference type="PANTHER" id="PTHR13130:SF4">
    <property type="entry name" value="MEDIATOR OF RNA POLYMERASE II TRANSCRIPTION SUBUNIT 27"/>
    <property type="match status" value="1"/>
</dbReference>
<dbReference type="Pfam" id="PF11571">
    <property type="entry name" value="Med27"/>
    <property type="match status" value="1"/>
</dbReference>
<dbReference type="PANTHER" id="PTHR13130">
    <property type="entry name" value="34 KDA TRANSCRIPTIONAL CO-ACTIVATOR-RELATED"/>
    <property type="match status" value="1"/>
</dbReference>